<protein>
    <submittedName>
        <fullName evidence="2">SipW-dependent-type signal peptide-containing protein</fullName>
    </submittedName>
</protein>
<accession>A0A9D2SDH7</accession>
<dbReference type="EMBL" id="DWXE01000041">
    <property type="protein sequence ID" value="HJB92015.1"/>
    <property type="molecule type" value="Genomic_DNA"/>
</dbReference>
<proteinExistence type="predicted"/>
<dbReference type="AlphaFoldDB" id="A0A9D2SDH7"/>
<sequence length="222" mass="23738">MKARAKILSLALAGTMIVSAGVFGTMAYLTDTKEVKNTFTVGNVSITLDEAKVNLDGTYETDQDNRVTANEYKLMPGHHYIKDPTVTVEANSEDAYIRALVTVSNADAVTEVLGDIFEDEVITELSDEWDQVGGPVEGEGTLTYEFRYKEVVTASDTDIGLAALFTGFTIPGAVDNEGLESLAGMRIDVVAQAIQADGFADAGAAWNAFKGESTQTTEETGE</sequence>
<dbReference type="NCBIfam" id="TIGR04088">
    <property type="entry name" value="cognate_SipW"/>
    <property type="match status" value="1"/>
</dbReference>
<evidence type="ECO:0000256" key="1">
    <source>
        <dbReference type="SAM" id="SignalP"/>
    </source>
</evidence>
<evidence type="ECO:0000313" key="3">
    <source>
        <dbReference type="Proteomes" id="UP000886883"/>
    </source>
</evidence>
<gene>
    <name evidence="2" type="ORF">H9763_11205</name>
</gene>
<evidence type="ECO:0000313" key="2">
    <source>
        <dbReference type="EMBL" id="HJB92015.1"/>
    </source>
</evidence>
<feature type="chain" id="PRO_5038822499" evidence="1">
    <location>
        <begin position="21"/>
        <end position="222"/>
    </location>
</feature>
<keyword evidence="1" id="KW-0732">Signal</keyword>
<reference evidence="2" key="1">
    <citation type="journal article" date="2021" name="PeerJ">
        <title>Extensive microbial diversity within the chicken gut microbiome revealed by metagenomics and culture.</title>
        <authorList>
            <person name="Gilroy R."/>
            <person name="Ravi A."/>
            <person name="Getino M."/>
            <person name="Pursley I."/>
            <person name="Horton D.L."/>
            <person name="Alikhan N.F."/>
            <person name="Baker D."/>
            <person name="Gharbi K."/>
            <person name="Hall N."/>
            <person name="Watson M."/>
            <person name="Adriaenssens E.M."/>
            <person name="Foster-Nyarko E."/>
            <person name="Jarju S."/>
            <person name="Secka A."/>
            <person name="Antonio M."/>
            <person name="Oren A."/>
            <person name="Chaudhuri R.R."/>
            <person name="La Ragione R."/>
            <person name="Hildebrand F."/>
            <person name="Pallen M.J."/>
        </authorList>
    </citation>
    <scope>NUCLEOTIDE SEQUENCE</scope>
    <source>
        <strain evidence="2">USAMLcec3-2134</strain>
    </source>
</reference>
<organism evidence="2 3">
    <name type="scientific">Candidatus Eisenbergiella merdigallinarum</name>
    <dbReference type="NCBI Taxonomy" id="2838552"/>
    <lineage>
        <taxon>Bacteria</taxon>
        <taxon>Bacillati</taxon>
        <taxon>Bacillota</taxon>
        <taxon>Clostridia</taxon>
        <taxon>Lachnospirales</taxon>
        <taxon>Lachnospiraceae</taxon>
        <taxon>Eisenbergiella</taxon>
    </lineage>
</organism>
<feature type="signal peptide" evidence="1">
    <location>
        <begin position="1"/>
        <end position="20"/>
    </location>
</feature>
<dbReference type="InterPro" id="IPR023833">
    <property type="entry name" value="Signal_pept_SipW-depend-type"/>
</dbReference>
<name>A0A9D2SDH7_9FIRM</name>
<reference evidence="2" key="2">
    <citation type="submission" date="2021-04" db="EMBL/GenBank/DDBJ databases">
        <authorList>
            <person name="Gilroy R."/>
        </authorList>
    </citation>
    <scope>NUCLEOTIDE SEQUENCE</scope>
    <source>
        <strain evidence="2">USAMLcec3-2134</strain>
    </source>
</reference>
<dbReference type="Proteomes" id="UP000886883">
    <property type="component" value="Unassembled WGS sequence"/>
</dbReference>
<comment type="caution">
    <text evidence="2">The sequence shown here is derived from an EMBL/GenBank/DDBJ whole genome shotgun (WGS) entry which is preliminary data.</text>
</comment>